<dbReference type="EMBL" id="JAAOAO010000132">
    <property type="protein sequence ID" value="KAF5561561.1"/>
    <property type="molecule type" value="Genomic_DNA"/>
</dbReference>
<keyword evidence="2" id="KW-1185">Reference proteome</keyword>
<dbReference type="AlphaFoldDB" id="A0A8H5NCF8"/>
<evidence type="ECO:0000313" key="1">
    <source>
        <dbReference type="EMBL" id="KAF5561561.1"/>
    </source>
</evidence>
<name>A0A8H5NCF8_9HYPO</name>
<sequence length="72" mass="8184">MSNEEYGEVKYSCYSVTFEIPLLDVLIETNIDDNDPIGIDLYDSALLISLEVQLLKNVQMGREHHRPTGRAT</sequence>
<protein>
    <submittedName>
        <fullName evidence="1">Uncharacterized protein</fullName>
    </submittedName>
</protein>
<evidence type="ECO:0000313" key="2">
    <source>
        <dbReference type="Proteomes" id="UP000574317"/>
    </source>
</evidence>
<proteinExistence type="predicted"/>
<dbReference type="Proteomes" id="UP000574317">
    <property type="component" value="Unassembled WGS sequence"/>
</dbReference>
<comment type="caution">
    <text evidence="1">The sequence shown here is derived from an EMBL/GenBank/DDBJ whole genome shotgun (WGS) entry which is preliminary data.</text>
</comment>
<gene>
    <name evidence="1" type="ORF">FNAPI_3585</name>
</gene>
<accession>A0A8H5NCF8</accession>
<reference evidence="1 2" key="1">
    <citation type="submission" date="2020-05" db="EMBL/GenBank/DDBJ databases">
        <title>Identification and distribution of gene clusters putatively required for synthesis of sphingolipid metabolism inhibitors in phylogenetically diverse species of the filamentous fungus Fusarium.</title>
        <authorList>
            <person name="Kim H.-S."/>
            <person name="Busman M."/>
            <person name="Brown D.W."/>
            <person name="Divon H."/>
            <person name="Uhlig S."/>
            <person name="Proctor R.H."/>
        </authorList>
    </citation>
    <scope>NUCLEOTIDE SEQUENCE [LARGE SCALE GENOMIC DNA]</scope>
    <source>
        <strain evidence="1 2">NRRL 25196</strain>
    </source>
</reference>
<organism evidence="1 2">
    <name type="scientific">Fusarium napiforme</name>
    <dbReference type="NCBI Taxonomy" id="42672"/>
    <lineage>
        <taxon>Eukaryota</taxon>
        <taxon>Fungi</taxon>
        <taxon>Dikarya</taxon>
        <taxon>Ascomycota</taxon>
        <taxon>Pezizomycotina</taxon>
        <taxon>Sordariomycetes</taxon>
        <taxon>Hypocreomycetidae</taxon>
        <taxon>Hypocreales</taxon>
        <taxon>Nectriaceae</taxon>
        <taxon>Fusarium</taxon>
        <taxon>Fusarium fujikuroi species complex</taxon>
    </lineage>
</organism>